<evidence type="ECO:0000313" key="2">
    <source>
        <dbReference type="Proteomes" id="UP000006324"/>
    </source>
</evidence>
<organism evidence="1 2">
    <name type="scientific">Leptospira interrogans str. UI 12621</name>
    <dbReference type="NCBI Taxonomy" id="1049937"/>
    <lineage>
        <taxon>Bacteria</taxon>
        <taxon>Pseudomonadati</taxon>
        <taxon>Spirochaetota</taxon>
        <taxon>Spirochaetia</taxon>
        <taxon>Leptospirales</taxon>
        <taxon>Leptospiraceae</taxon>
        <taxon>Leptospira</taxon>
    </lineage>
</organism>
<sequence length="49" mass="5095">MNLGNIVFAVQSFGGESLPLAAAEYSVSASATPSPGQFFCFQDPDSNSH</sequence>
<name>A0A0F6H4R7_LEPIR</name>
<dbReference type="EMBL" id="AHNQ02000050">
    <property type="protein sequence ID" value="EKO23201.1"/>
    <property type="molecule type" value="Genomic_DNA"/>
</dbReference>
<dbReference type="RefSeq" id="WP_001048498.1">
    <property type="nucleotide sequence ID" value="NZ_AHNQ02000050.1"/>
</dbReference>
<evidence type="ECO:0000313" key="1">
    <source>
        <dbReference type="EMBL" id="EKO23201.1"/>
    </source>
</evidence>
<dbReference type="Proteomes" id="UP000006324">
    <property type="component" value="Unassembled WGS sequence"/>
</dbReference>
<comment type="caution">
    <text evidence="1">The sequence shown here is derived from an EMBL/GenBank/DDBJ whole genome shotgun (WGS) entry which is preliminary data.</text>
</comment>
<proteinExistence type="predicted"/>
<protein>
    <submittedName>
        <fullName evidence="1">Uncharacterized protein</fullName>
    </submittedName>
</protein>
<accession>A0A0F6H4R7</accession>
<gene>
    <name evidence="1" type="ORF">LEP1GSC104_0272</name>
</gene>
<dbReference type="AlphaFoldDB" id="A0A0F6H4R7"/>
<reference evidence="1 2" key="1">
    <citation type="submission" date="2012-09" db="EMBL/GenBank/DDBJ databases">
        <authorList>
            <person name="Harkins D.M."/>
            <person name="Durkin A.S."/>
            <person name="Brinkac L.M."/>
            <person name="Selengut J.D."/>
            <person name="Sanka R."/>
            <person name="DePew J."/>
            <person name="Purushe J."/>
            <person name="Chanthongthip A."/>
            <person name="Lattana O."/>
            <person name="Phetsouvanh R."/>
            <person name="Newton P.N."/>
            <person name="Vinetz J.M."/>
            <person name="Sutton G.G."/>
            <person name="Nelson W.C."/>
            <person name="Fouts D.E."/>
        </authorList>
    </citation>
    <scope>NUCLEOTIDE SEQUENCE [LARGE SCALE GENOMIC DNA]</scope>
    <source>
        <strain evidence="1 2">UI 12621</strain>
    </source>
</reference>